<reference evidence="1 2" key="1">
    <citation type="submission" date="2017-01" db="EMBL/GenBank/DDBJ databases">
        <title>Draft sequence of Acidihalobacter ferrooxidans strain DSM 14175 (strain V8).</title>
        <authorList>
            <person name="Khaleque H.N."/>
            <person name="Ramsay J.P."/>
            <person name="Murphy R.J.T."/>
            <person name="Kaksonen A.H."/>
            <person name="Boxall N.J."/>
            <person name="Watkin E.L.J."/>
        </authorList>
    </citation>
    <scope>NUCLEOTIDE SEQUENCE [LARGE SCALE GENOMIC DNA]</scope>
    <source>
        <strain evidence="1 2">V8</strain>
    </source>
</reference>
<dbReference type="OrthoDB" id="5796257at2"/>
<keyword evidence="2" id="KW-1185">Reference proteome</keyword>
<dbReference type="AlphaFoldDB" id="A0A1P8UFD6"/>
<dbReference type="KEGG" id="afy:BW247_05000"/>
<dbReference type="Proteomes" id="UP000243807">
    <property type="component" value="Chromosome"/>
</dbReference>
<protein>
    <submittedName>
        <fullName evidence="1">Uncharacterized protein</fullName>
    </submittedName>
</protein>
<organism evidence="1 2">
    <name type="scientific">Acidihalobacter ferrooxydans</name>
    <dbReference type="NCBI Taxonomy" id="1765967"/>
    <lineage>
        <taxon>Bacteria</taxon>
        <taxon>Pseudomonadati</taxon>
        <taxon>Pseudomonadota</taxon>
        <taxon>Gammaproteobacteria</taxon>
        <taxon>Chromatiales</taxon>
        <taxon>Ectothiorhodospiraceae</taxon>
        <taxon>Acidihalobacter</taxon>
    </lineage>
</organism>
<gene>
    <name evidence="1" type="ORF">BW247_05000</name>
</gene>
<sequence length="124" mass="13781">MRKYIVSYALDYTHDVSVGVEAETKEAALAKAESAFNEGTIWDDTRRIPLLYDDFNESDGNTLEFEAEEVDAWPKPDASVLDLKSRQMALSVCRQIVQSARDGEDKAQAFDRVYESALLALGGA</sequence>
<evidence type="ECO:0000313" key="1">
    <source>
        <dbReference type="EMBL" id="APZ42528.1"/>
    </source>
</evidence>
<name>A0A1P8UFD6_9GAMM</name>
<dbReference type="STRING" id="1765967.BW247_05000"/>
<evidence type="ECO:0000313" key="2">
    <source>
        <dbReference type="Proteomes" id="UP000243807"/>
    </source>
</evidence>
<accession>A0A1P8UFD6</accession>
<proteinExistence type="predicted"/>
<dbReference type="EMBL" id="CP019434">
    <property type="protein sequence ID" value="APZ42528.1"/>
    <property type="molecule type" value="Genomic_DNA"/>
</dbReference>
<dbReference type="RefSeq" id="WP_076836182.1">
    <property type="nucleotide sequence ID" value="NZ_CP019434.1"/>
</dbReference>